<dbReference type="VEuPathDB" id="FungiDB:PV09_08917"/>
<protein>
    <submittedName>
        <fullName evidence="1">Uncharacterized protein</fullName>
    </submittedName>
</protein>
<sequence>MAAFRKIEFLKADGFNLREFYNAAGDKELCIIMSNWFTGTKEPSSPILRKDFKQPAMRSFSRTIAIGAKAMEYQGSSVTLLHKRATNLQLSPSRRLFPEVDASNVAY</sequence>
<reference evidence="1 2" key="1">
    <citation type="submission" date="2015-01" db="EMBL/GenBank/DDBJ databases">
        <title>The Genome Sequence of Ochroconis gallopava CBS43764.</title>
        <authorList>
            <consortium name="The Broad Institute Genomics Platform"/>
            <person name="Cuomo C."/>
            <person name="de Hoog S."/>
            <person name="Gorbushina A."/>
            <person name="Stielow B."/>
            <person name="Teixiera M."/>
            <person name="Abouelleil A."/>
            <person name="Chapman S.B."/>
            <person name="Priest M."/>
            <person name="Young S.K."/>
            <person name="Wortman J."/>
            <person name="Nusbaum C."/>
            <person name="Birren B."/>
        </authorList>
    </citation>
    <scope>NUCLEOTIDE SEQUENCE [LARGE SCALE GENOMIC DNA]</scope>
    <source>
        <strain evidence="1 2">CBS 43764</strain>
    </source>
</reference>
<proteinExistence type="predicted"/>
<dbReference type="EMBL" id="KN847578">
    <property type="protein sequence ID" value="KIV99372.1"/>
    <property type="molecule type" value="Genomic_DNA"/>
</dbReference>
<dbReference type="GeneID" id="27316890"/>
<dbReference type="HOGENOM" id="CLU_2211991_0_0_1"/>
<evidence type="ECO:0000313" key="2">
    <source>
        <dbReference type="Proteomes" id="UP000053259"/>
    </source>
</evidence>
<evidence type="ECO:0000313" key="1">
    <source>
        <dbReference type="EMBL" id="KIV99372.1"/>
    </source>
</evidence>
<dbReference type="InParanoid" id="A0A0D1ZY19"/>
<gene>
    <name evidence="1" type="ORF">PV09_08917</name>
</gene>
<dbReference type="AlphaFoldDB" id="A0A0D1ZY19"/>
<dbReference type="Proteomes" id="UP000053259">
    <property type="component" value="Unassembled WGS sequence"/>
</dbReference>
<name>A0A0D1ZY19_9PEZI</name>
<dbReference type="RefSeq" id="XP_016209242.1">
    <property type="nucleotide sequence ID" value="XM_016362893.1"/>
</dbReference>
<keyword evidence="2" id="KW-1185">Reference proteome</keyword>
<organism evidence="1 2">
    <name type="scientific">Verruconis gallopava</name>
    <dbReference type="NCBI Taxonomy" id="253628"/>
    <lineage>
        <taxon>Eukaryota</taxon>
        <taxon>Fungi</taxon>
        <taxon>Dikarya</taxon>
        <taxon>Ascomycota</taxon>
        <taxon>Pezizomycotina</taxon>
        <taxon>Dothideomycetes</taxon>
        <taxon>Pleosporomycetidae</taxon>
        <taxon>Venturiales</taxon>
        <taxon>Sympoventuriaceae</taxon>
        <taxon>Verruconis</taxon>
    </lineage>
</organism>
<accession>A0A0D1ZY19</accession>